<dbReference type="AlphaFoldDB" id="A0AAE3ZNK2"/>
<sequence>MTMLLIDYQAYVEPIPDRETAAEVFDDVASMIRQTGGTGQAIWIRPRGDGEDISPRAFSQGYAGNGDGLRVEIDVEAGRAAVTWLLDGTIAVEHPPGEPLTVMWSADDAPITLSGSRVRVSAATARRLVLEYVTTGSRPTAGVTWEPII</sequence>
<name>A0AAE3ZNK2_9ACTN</name>
<evidence type="ECO:0000313" key="2">
    <source>
        <dbReference type="Proteomes" id="UP001183629"/>
    </source>
</evidence>
<proteinExistence type="predicted"/>
<dbReference type="RefSeq" id="WP_310409924.1">
    <property type="nucleotide sequence ID" value="NZ_JAVDYC010000001.1"/>
</dbReference>
<comment type="caution">
    <text evidence="1">The sequence shown here is derived from an EMBL/GenBank/DDBJ whole genome shotgun (WGS) entry which is preliminary data.</text>
</comment>
<protein>
    <submittedName>
        <fullName evidence="1">Uncharacterized protein</fullName>
    </submittedName>
</protein>
<dbReference type="InterPro" id="IPR025680">
    <property type="entry name" value="DddI"/>
</dbReference>
<evidence type="ECO:0000313" key="1">
    <source>
        <dbReference type="EMBL" id="MDR7321135.1"/>
    </source>
</evidence>
<dbReference type="EMBL" id="JAVDYC010000001">
    <property type="protein sequence ID" value="MDR7321135.1"/>
    <property type="molecule type" value="Genomic_DNA"/>
</dbReference>
<dbReference type="Proteomes" id="UP001183629">
    <property type="component" value="Unassembled WGS sequence"/>
</dbReference>
<keyword evidence="2" id="KW-1185">Reference proteome</keyword>
<organism evidence="1 2">
    <name type="scientific">Catenuloplanes niger</name>
    <dbReference type="NCBI Taxonomy" id="587534"/>
    <lineage>
        <taxon>Bacteria</taxon>
        <taxon>Bacillati</taxon>
        <taxon>Actinomycetota</taxon>
        <taxon>Actinomycetes</taxon>
        <taxon>Micromonosporales</taxon>
        <taxon>Micromonosporaceae</taxon>
        <taxon>Catenuloplanes</taxon>
    </lineage>
</organism>
<gene>
    <name evidence="1" type="ORF">J2S44_001385</name>
</gene>
<reference evidence="1 2" key="1">
    <citation type="submission" date="2023-07" db="EMBL/GenBank/DDBJ databases">
        <title>Sequencing the genomes of 1000 actinobacteria strains.</title>
        <authorList>
            <person name="Klenk H.-P."/>
        </authorList>
    </citation>
    <scope>NUCLEOTIDE SEQUENCE [LARGE SCALE GENOMIC DNA]</scope>
    <source>
        <strain evidence="1 2">DSM 44711</strain>
    </source>
</reference>
<accession>A0AAE3ZNK2</accession>
<dbReference type="Pfam" id="PF14430">
    <property type="entry name" value="Imm1"/>
    <property type="match status" value="1"/>
</dbReference>